<proteinExistence type="predicted"/>
<dbReference type="InterPro" id="IPR019752">
    <property type="entry name" value="Pyrv/ketoisovalerate_OxRed_cat"/>
</dbReference>
<dbReference type="PANTHER" id="PTHR43854:SF1">
    <property type="entry name" value="INDOLEPYRUVATE OXIDOREDUCTASE SUBUNIT IORB"/>
    <property type="match status" value="1"/>
</dbReference>
<reference evidence="3 4" key="1">
    <citation type="submission" date="2017-01" db="EMBL/GenBank/DDBJ databases">
        <authorList>
            <person name="Erauso G."/>
        </authorList>
    </citation>
    <scope>NUCLEOTIDE SEQUENCE [LARGE SCALE GENOMIC DNA]</scope>
    <source>
        <strain evidence="3">MESINF1</strain>
    </source>
</reference>
<sequence>MNKFDIYLAGVGGQGIGLLSETLARAVDYSGQRVIGADTHGLAQRGGMVSSHLRIGTGAHSVLITRYSADLVVALERHEALRGTLDYLKDGGTLVYYDAVWQPLDVRLRRAAQVRNEDIEAEAARKKAKVLRVFKEDLADSRMQNVIVMAELSKAKLIPGVEKEHYIAALSDLLSGRALEVNLKAFEEVSG</sequence>
<name>A0A7Z7LFU2_9BACT</name>
<keyword evidence="4" id="KW-1185">Reference proteome</keyword>
<keyword evidence="1" id="KW-0560">Oxidoreductase</keyword>
<dbReference type="EMBL" id="LS974202">
    <property type="protein sequence ID" value="SSC12670.1"/>
    <property type="molecule type" value="Genomic_DNA"/>
</dbReference>
<dbReference type="InterPro" id="IPR052198">
    <property type="entry name" value="IorB_Oxidoreductase"/>
</dbReference>
<accession>A0A7Z7LFU2</accession>
<protein>
    <submittedName>
        <fullName evidence="3">2-oxoacid:ferredoxin oxidoreductase, gamma subunit</fullName>
    </submittedName>
</protein>
<dbReference type="RefSeq" id="WP_169698942.1">
    <property type="nucleotide sequence ID" value="NZ_LS974202.1"/>
</dbReference>
<dbReference type="GO" id="GO:0016903">
    <property type="term" value="F:oxidoreductase activity, acting on the aldehyde or oxo group of donors"/>
    <property type="evidence" value="ECO:0007669"/>
    <property type="project" value="InterPro"/>
</dbReference>
<evidence type="ECO:0000313" key="3">
    <source>
        <dbReference type="EMBL" id="SSC12670.1"/>
    </source>
</evidence>
<dbReference type="SUPFAM" id="SSF53323">
    <property type="entry name" value="Pyruvate-ferredoxin oxidoreductase, PFOR, domain III"/>
    <property type="match status" value="1"/>
</dbReference>
<dbReference type="Pfam" id="PF01558">
    <property type="entry name" value="POR"/>
    <property type="match status" value="1"/>
</dbReference>
<gene>
    <name evidence="3" type="ORF">MESINF_1226</name>
</gene>
<organism evidence="3 4">
    <name type="scientific">Mesotoga infera</name>
    <dbReference type="NCBI Taxonomy" id="1236046"/>
    <lineage>
        <taxon>Bacteria</taxon>
        <taxon>Thermotogati</taxon>
        <taxon>Thermotogota</taxon>
        <taxon>Thermotogae</taxon>
        <taxon>Kosmotogales</taxon>
        <taxon>Kosmotogaceae</taxon>
        <taxon>Mesotoga</taxon>
    </lineage>
</organism>
<evidence type="ECO:0000256" key="1">
    <source>
        <dbReference type="ARBA" id="ARBA00023002"/>
    </source>
</evidence>
<evidence type="ECO:0000313" key="4">
    <source>
        <dbReference type="Proteomes" id="UP000250796"/>
    </source>
</evidence>
<dbReference type="Gene3D" id="3.40.920.10">
    <property type="entry name" value="Pyruvate-ferredoxin oxidoreductase, PFOR, domain III"/>
    <property type="match status" value="1"/>
</dbReference>
<feature type="domain" description="Pyruvate/ketoisovalerate oxidoreductase catalytic" evidence="2">
    <location>
        <begin position="12"/>
        <end position="188"/>
    </location>
</feature>
<dbReference type="PANTHER" id="PTHR43854">
    <property type="entry name" value="INDOLEPYRUVATE OXIDOREDUCTASE SUBUNIT IORB"/>
    <property type="match status" value="1"/>
</dbReference>
<evidence type="ECO:0000259" key="2">
    <source>
        <dbReference type="Pfam" id="PF01558"/>
    </source>
</evidence>
<dbReference type="InterPro" id="IPR002869">
    <property type="entry name" value="Pyrv_flavodox_OxRed_cen"/>
</dbReference>
<dbReference type="AlphaFoldDB" id="A0A7Z7LFU2"/>
<dbReference type="Proteomes" id="UP000250796">
    <property type="component" value="Chromosome MESINF"/>
</dbReference>
<dbReference type="KEGG" id="minf:MESINF_1226"/>